<evidence type="ECO:0000256" key="4">
    <source>
        <dbReference type="ARBA" id="ARBA00022723"/>
    </source>
</evidence>
<dbReference type="Gene3D" id="3.40.50.300">
    <property type="entry name" value="P-loop containing nucleotide triphosphate hydrolases"/>
    <property type="match status" value="1"/>
</dbReference>
<dbReference type="InterPro" id="IPR019987">
    <property type="entry name" value="GTP-bd_ribosome_bio_YsxC"/>
</dbReference>
<dbReference type="GO" id="GO:0005829">
    <property type="term" value="C:cytosol"/>
    <property type="evidence" value="ECO:0007669"/>
    <property type="project" value="TreeGrafter"/>
</dbReference>
<keyword evidence="5 10" id="KW-0547">Nucleotide-binding</keyword>
<evidence type="ECO:0000313" key="13">
    <source>
        <dbReference type="Proteomes" id="UP001178148"/>
    </source>
</evidence>
<dbReference type="GO" id="GO:0000917">
    <property type="term" value="P:division septum assembly"/>
    <property type="evidence" value="ECO:0007669"/>
    <property type="project" value="UniProtKB-KW"/>
</dbReference>
<reference evidence="12 13" key="1">
    <citation type="journal article" date="2023" name="bioRxiv">
        <title>An intranuclear bacterial parasite of deep-sea mussels expresses apoptosis inhibitors acquired from its host.</title>
        <authorList>
            <person name="Gonzalez Porras M.A."/>
            <person name="Assie A."/>
            <person name="Tietjen M."/>
            <person name="Violette M."/>
            <person name="Kleiner M."/>
            <person name="Gruber-Vodicka H."/>
            <person name="Dubilier N."/>
            <person name="Leisch N."/>
        </authorList>
    </citation>
    <scope>NUCLEOTIDE SEQUENCE [LARGE SCALE GENOMIC DNA]</scope>
    <source>
        <strain evidence="12">IAP13</strain>
    </source>
</reference>
<dbReference type="InterPro" id="IPR030393">
    <property type="entry name" value="G_ENGB_dom"/>
</dbReference>
<sequence>MTEPKRTLRYQQAFFLKSAAKLNQCPPDTGREAAFAGRSNAGKSSALNALTGSKKLARTSKTPGRTQLINFFQVEENIYLVDLPGYGYAKVPEATKREWQHNLDNYLTCRSSLSGLILLIDIRHPMKEFDKMMLQWSIESNLPLHILLTKSDKLKQGVARQALTQLKEKFHTFPLISIQLFSSLKKTGVDELTLKLDEWLLRPLPLEV</sequence>
<comment type="caution">
    <text evidence="12">The sequence shown here is derived from an EMBL/GenBank/DDBJ whole genome shotgun (WGS) entry which is preliminary data.</text>
</comment>
<comment type="similarity">
    <text evidence="2 10">Belongs to the TRAFAC class TrmE-Era-EngA-EngB-Septin-like GTPase superfamily. EngB GTPase family.</text>
</comment>
<keyword evidence="3 10" id="KW-0132">Cell division</keyword>
<evidence type="ECO:0000256" key="1">
    <source>
        <dbReference type="ARBA" id="ARBA00001946"/>
    </source>
</evidence>
<evidence type="ECO:0000256" key="3">
    <source>
        <dbReference type="ARBA" id="ARBA00022618"/>
    </source>
</evidence>
<comment type="cofactor">
    <cofactor evidence="1">
        <name>Mg(2+)</name>
        <dbReference type="ChEBI" id="CHEBI:18420"/>
    </cofactor>
</comment>
<proteinExistence type="inferred from homology"/>
<dbReference type="CDD" id="cd01876">
    <property type="entry name" value="YihA_EngB"/>
    <property type="match status" value="1"/>
</dbReference>
<dbReference type="EMBL" id="JASXSV010000002">
    <property type="protein sequence ID" value="MDP0588111.1"/>
    <property type="molecule type" value="Genomic_DNA"/>
</dbReference>
<dbReference type="InterPro" id="IPR027417">
    <property type="entry name" value="P-loop_NTPase"/>
</dbReference>
<dbReference type="PANTHER" id="PTHR11649:SF13">
    <property type="entry name" value="ENGB-TYPE G DOMAIN-CONTAINING PROTEIN"/>
    <property type="match status" value="1"/>
</dbReference>
<keyword evidence="8 10" id="KW-0717">Septation</keyword>
<evidence type="ECO:0000256" key="5">
    <source>
        <dbReference type="ARBA" id="ARBA00022741"/>
    </source>
</evidence>
<keyword evidence="6" id="KW-0460">Magnesium</keyword>
<evidence type="ECO:0000256" key="9">
    <source>
        <dbReference type="ARBA" id="ARBA00023306"/>
    </source>
</evidence>
<feature type="domain" description="EngB-type G" evidence="11">
    <location>
        <begin position="29"/>
        <end position="202"/>
    </location>
</feature>
<name>A0AA90NWP7_9GAMM</name>
<evidence type="ECO:0000256" key="6">
    <source>
        <dbReference type="ARBA" id="ARBA00022842"/>
    </source>
</evidence>
<accession>A0AA90NWP7</accession>
<keyword evidence="4" id="KW-0479">Metal-binding</keyword>
<keyword evidence="13" id="KW-1185">Reference proteome</keyword>
<dbReference type="AlphaFoldDB" id="A0AA90NWP7"/>
<dbReference type="NCBIfam" id="TIGR03598">
    <property type="entry name" value="GTPase_YsxC"/>
    <property type="match status" value="1"/>
</dbReference>
<evidence type="ECO:0000313" key="12">
    <source>
        <dbReference type="EMBL" id="MDP0588111.1"/>
    </source>
</evidence>
<dbReference type="FunFam" id="3.40.50.300:FF:000098">
    <property type="entry name" value="Probable GTP-binding protein EngB"/>
    <property type="match status" value="1"/>
</dbReference>
<dbReference type="PANTHER" id="PTHR11649">
    <property type="entry name" value="MSS1/TRME-RELATED GTP-BINDING PROTEIN"/>
    <property type="match status" value="1"/>
</dbReference>
<dbReference type="GO" id="GO:0005525">
    <property type="term" value="F:GTP binding"/>
    <property type="evidence" value="ECO:0007669"/>
    <property type="project" value="UniProtKB-UniRule"/>
</dbReference>
<dbReference type="Proteomes" id="UP001178148">
    <property type="component" value="Unassembled WGS sequence"/>
</dbReference>
<dbReference type="PROSITE" id="PS51706">
    <property type="entry name" value="G_ENGB"/>
    <property type="match status" value="1"/>
</dbReference>
<keyword evidence="9 10" id="KW-0131">Cell cycle</keyword>
<evidence type="ECO:0000256" key="7">
    <source>
        <dbReference type="ARBA" id="ARBA00023134"/>
    </source>
</evidence>
<dbReference type="Pfam" id="PF01926">
    <property type="entry name" value="MMR_HSR1"/>
    <property type="match status" value="1"/>
</dbReference>
<dbReference type="GO" id="GO:0046872">
    <property type="term" value="F:metal ion binding"/>
    <property type="evidence" value="ECO:0007669"/>
    <property type="project" value="UniProtKB-KW"/>
</dbReference>
<keyword evidence="7 10" id="KW-0342">GTP-binding</keyword>
<gene>
    <name evidence="12" type="primary">yihA</name>
    <name evidence="10" type="synonym">engB</name>
    <name evidence="12" type="ORF">QS748_02445</name>
</gene>
<evidence type="ECO:0000259" key="11">
    <source>
        <dbReference type="PROSITE" id="PS51706"/>
    </source>
</evidence>
<organism evidence="12 13">
    <name type="scientific">Candidatus Endonucleibacter bathymodioli</name>
    <dbReference type="NCBI Taxonomy" id="539814"/>
    <lineage>
        <taxon>Bacteria</taxon>
        <taxon>Pseudomonadati</taxon>
        <taxon>Pseudomonadota</taxon>
        <taxon>Gammaproteobacteria</taxon>
        <taxon>Oceanospirillales</taxon>
        <taxon>Endozoicomonadaceae</taxon>
        <taxon>Candidatus Endonucleibacter</taxon>
    </lineage>
</organism>
<dbReference type="SUPFAM" id="SSF52540">
    <property type="entry name" value="P-loop containing nucleoside triphosphate hydrolases"/>
    <property type="match status" value="1"/>
</dbReference>
<evidence type="ECO:0000256" key="2">
    <source>
        <dbReference type="ARBA" id="ARBA00009638"/>
    </source>
</evidence>
<protein>
    <recommendedName>
        <fullName evidence="10">Probable GTP-binding protein EngB</fullName>
    </recommendedName>
</protein>
<dbReference type="InterPro" id="IPR006073">
    <property type="entry name" value="GTP-bd"/>
</dbReference>
<comment type="function">
    <text evidence="10">Necessary for normal cell division and for the maintenance of normal septation.</text>
</comment>
<evidence type="ECO:0000256" key="8">
    <source>
        <dbReference type="ARBA" id="ARBA00023210"/>
    </source>
</evidence>
<evidence type="ECO:0000256" key="10">
    <source>
        <dbReference type="HAMAP-Rule" id="MF_00321"/>
    </source>
</evidence>
<dbReference type="HAMAP" id="MF_00321">
    <property type="entry name" value="GTPase_EngB"/>
    <property type="match status" value="1"/>
</dbReference>